<protein>
    <submittedName>
        <fullName evidence="1">Uncharacterized protein</fullName>
    </submittedName>
</protein>
<evidence type="ECO:0000313" key="1">
    <source>
        <dbReference type="EMBL" id="KAF7812838.1"/>
    </source>
</evidence>
<keyword evidence="2" id="KW-1185">Reference proteome</keyword>
<dbReference type="AlphaFoldDB" id="A0A834W8T8"/>
<proteinExistence type="predicted"/>
<name>A0A834W8T8_9FABA</name>
<dbReference type="EMBL" id="JAAIUW010000010">
    <property type="protein sequence ID" value="KAF7812838.1"/>
    <property type="molecule type" value="Genomic_DNA"/>
</dbReference>
<reference evidence="1" key="1">
    <citation type="submission" date="2020-09" db="EMBL/GenBank/DDBJ databases">
        <title>Genome-Enabled Discovery of Anthraquinone Biosynthesis in Senna tora.</title>
        <authorList>
            <person name="Kang S.-H."/>
            <person name="Pandey R.P."/>
            <person name="Lee C.-M."/>
            <person name="Sim J.-S."/>
            <person name="Jeong J.-T."/>
            <person name="Choi B.-S."/>
            <person name="Jung M."/>
            <person name="Ginzburg D."/>
            <person name="Zhao K."/>
            <person name="Won S.Y."/>
            <person name="Oh T.-J."/>
            <person name="Yu Y."/>
            <person name="Kim N.-H."/>
            <person name="Lee O.R."/>
            <person name="Lee T.-H."/>
            <person name="Bashyal P."/>
            <person name="Kim T.-S."/>
            <person name="Lee W.-H."/>
            <person name="Kawkins C."/>
            <person name="Kim C.-K."/>
            <person name="Kim J.S."/>
            <person name="Ahn B.O."/>
            <person name="Rhee S.Y."/>
            <person name="Sohng J.K."/>
        </authorList>
    </citation>
    <scope>NUCLEOTIDE SEQUENCE</scope>
    <source>
        <tissue evidence="1">Leaf</tissue>
    </source>
</reference>
<organism evidence="1 2">
    <name type="scientific">Senna tora</name>
    <dbReference type="NCBI Taxonomy" id="362788"/>
    <lineage>
        <taxon>Eukaryota</taxon>
        <taxon>Viridiplantae</taxon>
        <taxon>Streptophyta</taxon>
        <taxon>Embryophyta</taxon>
        <taxon>Tracheophyta</taxon>
        <taxon>Spermatophyta</taxon>
        <taxon>Magnoliopsida</taxon>
        <taxon>eudicotyledons</taxon>
        <taxon>Gunneridae</taxon>
        <taxon>Pentapetalae</taxon>
        <taxon>rosids</taxon>
        <taxon>fabids</taxon>
        <taxon>Fabales</taxon>
        <taxon>Fabaceae</taxon>
        <taxon>Caesalpinioideae</taxon>
        <taxon>Cassia clade</taxon>
        <taxon>Senna</taxon>
    </lineage>
</organism>
<gene>
    <name evidence="1" type="ORF">G2W53_033814</name>
</gene>
<accession>A0A834W8T8</accession>
<comment type="caution">
    <text evidence="1">The sequence shown here is derived from an EMBL/GenBank/DDBJ whole genome shotgun (WGS) entry which is preliminary data.</text>
</comment>
<evidence type="ECO:0000313" key="2">
    <source>
        <dbReference type="Proteomes" id="UP000634136"/>
    </source>
</evidence>
<dbReference type="Proteomes" id="UP000634136">
    <property type="component" value="Unassembled WGS sequence"/>
</dbReference>
<sequence>MYLHCQPPPYRTPAPSSIFPSRCCLASPIAIGVQRTCAKRCRMDMEKRRRACKLNAHRSPDLSDTRFAVADADAAVESIATKL</sequence>